<keyword evidence="1" id="KW-1133">Transmembrane helix</keyword>
<gene>
    <name evidence="2" type="ORF">NCTC12858_00227</name>
</gene>
<feature type="transmembrane region" description="Helical" evidence="1">
    <location>
        <begin position="20"/>
        <end position="45"/>
    </location>
</feature>
<dbReference type="Proteomes" id="UP000249300">
    <property type="component" value="Chromosome 1"/>
</dbReference>
<protein>
    <submittedName>
        <fullName evidence="2">Uncharacterized protein</fullName>
    </submittedName>
</protein>
<dbReference type="AlphaFoldDB" id="A0A2X4SED7"/>
<evidence type="ECO:0000313" key="3">
    <source>
        <dbReference type="Proteomes" id="UP000249300"/>
    </source>
</evidence>
<feature type="transmembrane region" description="Helical" evidence="1">
    <location>
        <begin position="57"/>
        <end position="78"/>
    </location>
</feature>
<organism evidence="2 3">
    <name type="scientific">Porphyromonas crevioricanis</name>
    <dbReference type="NCBI Taxonomy" id="393921"/>
    <lineage>
        <taxon>Bacteria</taxon>
        <taxon>Pseudomonadati</taxon>
        <taxon>Bacteroidota</taxon>
        <taxon>Bacteroidia</taxon>
        <taxon>Bacteroidales</taxon>
        <taxon>Porphyromonadaceae</taxon>
        <taxon>Porphyromonas</taxon>
    </lineage>
</organism>
<dbReference type="EMBL" id="LS483447">
    <property type="protein sequence ID" value="SQH72412.1"/>
    <property type="molecule type" value="Genomic_DNA"/>
</dbReference>
<dbReference type="KEGG" id="pcre:NCTC12858_00227"/>
<feature type="transmembrane region" description="Helical" evidence="1">
    <location>
        <begin position="90"/>
        <end position="110"/>
    </location>
</feature>
<accession>A0A2X4SED7</accession>
<dbReference type="OrthoDB" id="1097130at2"/>
<keyword evidence="1" id="KW-0812">Transmembrane</keyword>
<dbReference type="RefSeq" id="WP_023936417.1">
    <property type="nucleotide sequence ID" value="NZ_FUXH01000005.1"/>
</dbReference>
<sequence>MKTSCPFSSSIHPAEGLLPILWVAWGLLYIQPGLVLLIGFALCFALGLRYAFMRKPLCMHTALLGPALAVLLSLAVSILWEIEHKSHLQLVWLSTFVAYSLIERLSVFLYRRVSAKSRRKEKHKDQSQRLYIASEQLLCHCLLCLSYLPAILLNSIWNGEETSSDPVLYVAPIATLLIIGYELTRHWLLRSRLHQEEWLPLLNSMGIRVGLTARSSLHRFENPQLYYLPTVRVLTVCNDMIYLESRKPTDICPVGGYDTPFQNFLSDGVEPSDLAASMVYNRFCGIHRPQPKCLLHYSLDGQECGRYIYLFIQQIEAPDLLLCHQSPCEGKWWPIDQIEQHLNTRTIAPCLKSELPYICHTVRLAEQLRQAHVEKQSQPASSSSPKILL</sequence>
<evidence type="ECO:0000313" key="2">
    <source>
        <dbReference type="EMBL" id="SQH72412.1"/>
    </source>
</evidence>
<proteinExistence type="predicted"/>
<feature type="transmembrane region" description="Helical" evidence="1">
    <location>
        <begin position="130"/>
        <end position="154"/>
    </location>
</feature>
<keyword evidence="3" id="KW-1185">Reference proteome</keyword>
<keyword evidence="1" id="KW-0472">Membrane</keyword>
<name>A0A2X4SED7_9PORP</name>
<feature type="transmembrane region" description="Helical" evidence="1">
    <location>
        <begin position="166"/>
        <end position="184"/>
    </location>
</feature>
<evidence type="ECO:0000256" key="1">
    <source>
        <dbReference type="SAM" id="Phobius"/>
    </source>
</evidence>
<reference evidence="2 3" key="1">
    <citation type="submission" date="2018-06" db="EMBL/GenBank/DDBJ databases">
        <authorList>
            <consortium name="Pathogen Informatics"/>
            <person name="Doyle S."/>
        </authorList>
    </citation>
    <scope>NUCLEOTIDE SEQUENCE [LARGE SCALE GENOMIC DNA]</scope>
    <source>
        <strain evidence="2 3">NCTC12858</strain>
    </source>
</reference>